<evidence type="ECO:0000256" key="1">
    <source>
        <dbReference type="SAM" id="MobiDB-lite"/>
    </source>
</evidence>
<gene>
    <name evidence="2" type="ORF">R1flu_015706</name>
</gene>
<comment type="caution">
    <text evidence="2">The sequence shown here is derived from an EMBL/GenBank/DDBJ whole genome shotgun (WGS) entry which is preliminary data.</text>
</comment>
<sequence length="633" mass="69491">MLTFHMVGPSAERAPPGGQSPIGTIFQELYGNLKKSRKGSQAPLGGIQTPSTEDMVEDPSQSGRQAVGSCTSSPQRPDVHALGFKRFDDMFDPTQLLCCYAVRDDAVEILFFHVEGMATLIGVGLPNSCVCLRKDPTAQDLTVEQAAEQLGIGVEGENLVTLPFGAFESVVLDAAPTSPPWIGSFYHFLRAGEKDVGNLICPSSSLSQGEEGLKAANKPEKEVGNKSHIPVNSCTDSLLGQTVYLPASSSSNSSPTEGVRRDAKNDGSSSSQGKDGLKVEVLDQGKPSQPRQLTVKIYLDSKIVSYYSGIIPLVPIINIREDRLTTFVNSRTDHTCPKDPLPGKCVMVLIVTVTFLYNPHLEGHGSKKMKTTLEVDFCFEGSISDPDTFGWYHDELRLPFKCTSPDEVRREKTQVLSETVMRTASISSGKEELTQKLKGKSREYQGSAGYKPFVNVQGKQSSKEESSTGETSNQGLSAQVDALLLKDGNLSISNLAGPAEVTYLATIFSSFHLLDVWNLADRRVLKQLSGMMSSVPIRVEGDWVIREDGNNSSTSNKPEESNRNFCKSKFICQRDLKLLRREGESMTILQKLERDFHINHSFSHLPRLERPHPYDWNMVGNAPCPQPADELIR</sequence>
<evidence type="ECO:0000313" key="2">
    <source>
        <dbReference type="EMBL" id="KAL2631020.1"/>
    </source>
</evidence>
<feature type="region of interest" description="Disordered" evidence="1">
    <location>
        <begin position="455"/>
        <end position="474"/>
    </location>
</feature>
<dbReference type="Proteomes" id="UP001605036">
    <property type="component" value="Unassembled WGS sequence"/>
</dbReference>
<feature type="region of interest" description="Disordered" evidence="1">
    <location>
        <begin position="36"/>
        <end position="76"/>
    </location>
</feature>
<keyword evidence="3" id="KW-1185">Reference proteome</keyword>
<feature type="compositionally biased region" description="Polar residues" evidence="1">
    <location>
        <begin position="59"/>
        <end position="75"/>
    </location>
</feature>
<feature type="region of interest" description="Disordered" evidence="1">
    <location>
        <begin position="245"/>
        <end position="285"/>
    </location>
</feature>
<reference evidence="2 3" key="1">
    <citation type="submission" date="2024-09" db="EMBL/GenBank/DDBJ databases">
        <title>Chromosome-scale assembly of Riccia fluitans.</title>
        <authorList>
            <person name="Paukszto L."/>
            <person name="Sawicki J."/>
            <person name="Karawczyk K."/>
            <person name="Piernik-Szablinska J."/>
            <person name="Szczecinska M."/>
            <person name="Mazdziarz M."/>
        </authorList>
    </citation>
    <scope>NUCLEOTIDE SEQUENCE [LARGE SCALE GENOMIC DNA]</scope>
    <source>
        <strain evidence="2">Rf_01</strain>
        <tissue evidence="2">Aerial parts of the thallus</tissue>
    </source>
</reference>
<name>A0ABD1YK40_9MARC</name>
<evidence type="ECO:0000313" key="3">
    <source>
        <dbReference type="Proteomes" id="UP001605036"/>
    </source>
</evidence>
<accession>A0ABD1YK40</accession>
<organism evidence="2 3">
    <name type="scientific">Riccia fluitans</name>
    <dbReference type="NCBI Taxonomy" id="41844"/>
    <lineage>
        <taxon>Eukaryota</taxon>
        <taxon>Viridiplantae</taxon>
        <taxon>Streptophyta</taxon>
        <taxon>Embryophyta</taxon>
        <taxon>Marchantiophyta</taxon>
        <taxon>Marchantiopsida</taxon>
        <taxon>Marchantiidae</taxon>
        <taxon>Marchantiales</taxon>
        <taxon>Ricciaceae</taxon>
        <taxon>Riccia</taxon>
    </lineage>
</organism>
<dbReference type="EMBL" id="JBHFFA010000004">
    <property type="protein sequence ID" value="KAL2631020.1"/>
    <property type="molecule type" value="Genomic_DNA"/>
</dbReference>
<protein>
    <submittedName>
        <fullName evidence="2">Uncharacterized protein</fullName>
    </submittedName>
</protein>
<feature type="region of interest" description="Disordered" evidence="1">
    <location>
        <begin position="1"/>
        <end position="21"/>
    </location>
</feature>
<dbReference type="AlphaFoldDB" id="A0ABD1YK40"/>
<proteinExistence type="predicted"/>